<keyword evidence="2" id="KW-1185">Reference proteome</keyword>
<evidence type="ECO:0000313" key="2">
    <source>
        <dbReference type="Proteomes" id="UP001415857"/>
    </source>
</evidence>
<gene>
    <name evidence="1" type="ORF">L1049_023483</name>
</gene>
<organism evidence="1 2">
    <name type="scientific">Liquidambar formosana</name>
    <name type="common">Formosan gum</name>
    <dbReference type="NCBI Taxonomy" id="63359"/>
    <lineage>
        <taxon>Eukaryota</taxon>
        <taxon>Viridiplantae</taxon>
        <taxon>Streptophyta</taxon>
        <taxon>Embryophyta</taxon>
        <taxon>Tracheophyta</taxon>
        <taxon>Spermatophyta</taxon>
        <taxon>Magnoliopsida</taxon>
        <taxon>eudicotyledons</taxon>
        <taxon>Gunneridae</taxon>
        <taxon>Pentapetalae</taxon>
        <taxon>Saxifragales</taxon>
        <taxon>Altingiaceae</taxon>
        <taxon>Liquidambar</taxon>
    </lineage>
</organism>
<name>A0AAP0RZ70_LIQFO</name>
<evidence type="ECO:0000313" key="1">
    <source>
        <dbReference type="EMBL" id="KAK9284312.1"/>
    </source>
</evidence>
<sequence>MICFQIVVKQTHRLQLAFAGYFIITLHLEKRNGRVMVQTHSPLHQTKLTQPPPFPIFIKVLQGENHSLATAANTRATGIAPPANWPKFLLKMSGKKICEFPVNWLNTMPIDTPLQLQMALHRFREEVIRNAKCDDKDMTFSGLHESGAEEGLMADAQIYWSASIGDEYKTDIDMSDED</sequence>
<accession>A0AAP0RZ70</accession>
<reference evidence="1 2" key="1">
    <citation type="journal article" date="2024" name="Plant J.">
        <title>Genome sequences and population genomics reveal climatic adaptation and genomic divergence between two closely related sweetgum species.</title>
        <authorList>
            <person name="Xu W.Q."/>
            <person name="Ren C.Q."/>
            <person name="Zhang X.Y."/>
            <person name="Comes H.P."/>
            <person name="Liu X.H."/>
            <person name="Li Y.G."/>
            <person name="Kettle C.J."/>
            <person name="Jalonen R."/>
            <person name="Gaisberger H."/>
            <person name="Ma Y.Z."/>
            <person name="Qiu Y.X."/>
        </authorList>
    </citation>
    <scope>NUCLEOTIDE SEQUENCE [LARGE SCALE GENOMIC DNA]</scope>
    <source>
        <strain evidence="1">Hangzhou</strain>
    </source>
</reference>
<proteinExistence type="predicted"/>
<dbReference type="Proteomes" id="UP001415857">
    <property type="component" value="Unassembled WGS sequence"/>
</dbReference>
<protein>
    <submittedName>
        <fullName evidence="1">Uncharacterized protein</fullName>
    </submittedName>
</protein>
<dbReference type="EMBL" id="JBBPBK010000005">
    <property type="protein sequence ID" value="KAK9284312.1"/>
    <property type="molecule type" value="Genomic_DNA"/>
</dbReference>
<comment type="caution">
    <text evidence="1">The sequence shown here is derived from an EMBL/GenBank/DDBJ whole genome shotgun (WGS) entry which is preliminary data.</text>
</comment>
<dbReference type="AlphaFoldDB" id="A0AAP0RZ70"/>